<evidence type="ECO:0000256" key="4">
    <source>
        <dbReference type="ARBA" id="ARBA00022691"/>
    </source>
</evidence>
<dbReference type="GO" id="GO:0009307">
    <property type="term" value="P:DNA restriction-modification system"/>
    <property type="evidence" value="ECO:0007669"/>
    <property type="project" value="UniProtKB-KW"/>
</dbReference>
<dbReference type="PANTHER" id="PTHR33841">
    <property type="entry name" value="DNA METHYLTRANSFERASE YEEA-RELATED"/>
    <property type="match status" value="1"/>
</dbReference>
<keyword evidence="6" id="KW-0238">DNA-binding</keyword>
<evidence type="ECO:0000313" key="10">
    <source>
        <dbReference type="EMBL" id="SKB49713.1"/>
    </source>
</evidence>
<gene>
    <name evidence="10" type="ORF">SAMN02745120_1816</name>
</gene>
<dbReference type="InterPro" id="IPR002052">
    <property type="entry name" value="DNA_methylase_N6_adenine_CS"/>
</dbReference>
<comment type="catalytic activity">
    <reaction evidence="7">
        <text>a 2'-deoxyadenosine in DNA + S-adenosyl-L-methionine = an N(6)-methyl-2'-deoxyadenosine in DNA + S-adenosyl-L-homocysteine + H(+)</text>
        <dbReference type="Rhea" id="RHEA:15197"/>
        <dbReference type="Rhea" id="RHEA-COMP:12418"/>
        <dbReference type="Rhea" id="RHEA-COMP:12419"/>
        <dbReference type="ChEBI" id="CHEBI:15378"/>
        <dbReference type="ChEBI" id="CHEBI:57856"/>
        <dbReference type="ChEBI" id="CHEBI:59789"/>
        <dbReference type="ChEBI" id="CHEBI:90615"/>
        <dbReference type="ChEBI" id="CHEBI:90616"/>
        <dbReference type="EC" id="2.1.1.72"/>
    </reaction>
</comment>
<dbReference type="PRINTS" id="PR00507">
    <property type="entry name" value="N12N6MTFRASE"/>
</dbReference>
<keyword evidence="4" id="KW-0949">S-adenosyl-L-methionine</keyword>
<protein>
    <recommendedName>
        <fullName evidence="1">site-specific DNA-methyltransferase (adenine-specific)</fullName>
        <ecNumber evidence="1">2.1.1.72</ecNumber>
    </recommendedName>
</protein>
<dbReference type="SUPFAM" id="SSF53335">
    <property type="entry name" value="S-adenosyl-L-methionine-dependent methyltransferases"/>
    <property type="match status" value="1"/>
</dbReference>
<dbReference type="Pfam" id="PF07669">
    <property type="entry name" value="Eco57I"/>
    <property type="match status" value="1"/>
</dbReference>
<evidence type="ECO:0000256" key="2">
    <source>
        <dbReference type="ARBA" id="ARBA00022603"/>
    </source>
</evidence>
<dbReference type="Gene3D" id="3.40.50.150">
    <property type="entry name" value="Vaccinia Virus protein VP39"/>
    <property type="match status" value="1"/>
</dbReference>
<evidence type="ECO:0000313" key="11">
    <source>
        <dbReference type="Proteomes" id="UP000243406"/>
    </source>
</evidence>
<organism evidence="10 11">
    <name type="scientific">Acetoanaerobium noterae</name>
    <dbReference type="NCBI Taxonomy" id="745369"/>
    <lineage>
        <taxon>Bacteria</taxon>
        <taxon>Bacillati</taxon>
        <taxon>Bacillota</taxon>
        <taxon>Clostridia</taxon>
        <taxon>Peptostreptococcales</taxon>
        <taxon>Filifactoraceae</taxon>
        <taxon>Acetoanaerobium</taxon>
    </lineage>
</organism>
<sequence>MVFTDDKISNFMVRRSLKLLSDSFESKNKSIEAAKILDPCIGGASFDIAIFQALEQEYIKSYKLSEFLKTNFIGIDIEASAIELAKDNLKKAGISYADSLNLKCKDYLTDFNEQGFDLIIGNPPYIGEKGNRAVFSKIRATEFGQKYYEKGMDYFYFFIEKSLELLNEDGILAMITPAYWTRADSASKLREAIRARASFIDIIDFGELRAFKDAAGHHSLIFFLQKKKTAEFSYYLINETKNDLGKILKNILDDINMSPEPEISISKEKQSDFIKSCVSSEFCMTYSPYFNFISKKTQGIFEKIKKHTKSTLGELAAINQGIVSGADRVTNKNLSVLKEQIDNEADMNIKIGDGIFVLNEKEASEYINVCSCLVSFYKNSDITAYSIKKPKYFLFYSTNKMSDADKEKAIRHLSKFEFILNKRRESMLGKLPYYHLQWPRRKEIFTGEKIVSPQRALYPSFAYSNEELYASADVYYITDIKENPFFILGYLNSSFTDFYLRHVGKKKGKYLELYQRPLSEMPVIDISEDKKLEIAYRAQKITNSKICNALEISQLKLEIDNIIWNELYNL</sequence>
<dbReference type="InterPro" id="IPR050953">
    <property type="entry name" value="N4_N6_ade-DNA_methylase"/>
</dbReference>
<dbReference type="InterPro" id="IPR025931">
    <property type="entry name" value="TaqI_C"/>
</dbReference>
<evidence type="ECO:0000256" key="5">
    <source>
        <dbReference type="ARBA" id="ARBA00022747"/>
    </source>
</evidence>
<proteinExistence type="predicted"/>
<evidence type="ECO:0000259" key="9">
    <source>
        <dbReference type="Pfam" id="PF12950"/>
    </source>
</evidence>
<evidence type="ECO:0000256" key="7">
    <source>
        <dbReference type="ARBA" id="ARBA00047942"/>
    </source>
</evidence>
<evidence type="ECO:0000259" key="8">
    <source>
        <dbReference type="Pfam" id="PF07669"/>
    </source>
</evidence>
<keyword evidence="3 10" id="KW-0808">Transferase</keyword>
<accession>A0A1T5BS03</accession>
<dbReference type="InterPro" id="IPR029063">
    <property type="entry name" value="SAM-dependent_MTases_sf"/>
</dbReference>
<feature type="domain" description="TaqI-like C-terminal specificity" evidence="9">
    <location>
        <begin position="376"/>
        <end position="523"/>
    </location>
</feature>
<evidence type="ECO:0000256" key="1">
    <source>
        <dbReference type="ARBA" id="ARBA00011900"/>
    </source>
</evidence>
<dbReference type="GO" id="GO:0003677">
    <property type="term" value="F:DNA binding"/>
    <property type="evidence" value="ECO:0007669"/>
    <property type="project" value="UniProtKB-KW"/>
</dbReference>
<dbReference type="InterPro" id="IPR011639">
    <property type="entry name" value="MethylTrfase_TaqI-like_dom"/>
</dbReference>
<dbReference type="AlphaFoldDB" id="A0A1T5BS03"/>
<evidence type="ECO:0000256" key="6">
    <source>
        <dbReference type="ARBA" id="ARBA00023125"/>
    </source>
</evidence>
<dbReference type="OrthoDB" id="9815272at2"/>
<dbReference type="PROSITE" id="PS00092">
    <property type="entry name" value="N6_MTASE"/>
    <property type="match status" value="1"/>
</dbReference>
<dbReference type="PANTHER" id="PTHR33841:SF6">
    <property type="entry name" value="TYPE II METHYLTRANSFERASE M.HINDII"/>
    <property type="match status" value="1"/>
</dbReference>
<keyword evidence="5" id="KW-0680">Restriction system</keyword>
<dbReference type="GO" id="GO:0032259">
    <property type="term" value="P:methylation"/>
    <property type="evidence" value="ECO:0007669"/>
    <property type="project" value="UniProtKB-KW"/>
</dbReference>
<dbReference type="EMBL" id="FUYN01000003">
    <property type="protein sequence ID" value="SKB49713.1"/>
    <property type="molecule type" value="Genomic_DNA"/>
</dbReference>
<reference evidence="11" key="1">
    <citation type="submission" date="2017-02" db="EMBL/GenBank/DDBJ databases">
        <authorList>
            <person name="Varghese N."/>
            <person name="Submissions S."/>
        </authorList>
    </citation>
    <scope>NUCLEOTIDE SEQUENCE [LARGE SCALE GENOMIC DNA]</scope>
    <source>
        <strain evidence="11">ATCC 35199</strain>
    </source>
</reference>
<feature type="domain" description="Type II methyltransferase M.TaqI-like" evidence="8">
    <location>
        <begin position="80"/>
        <end position="211"/>
    </location>
</feature>
<keyword evidence="11" id="KW-1185">Reference proteome</keyword>
<keyword evidence="2 10" id="KW-0489">Methyltransferase</keyword>
<dbReference type="Pfam" id="PF12950">
    <property type="entry name" value="TaqI_C"/>
    <property type="match status" value="1"/>
</dbReference>
<dbReference type="Proteomes" id="UP000243406">
    <property type="component" value="Unassembled WGS sequence"/>
</dbReference>
<dbReference type="EC" id="2.1.1.72" evidence="1"/>
<dbReference type="GO" id="GO:0009007">
    <property type="term" value="F:site-specific DNA-methyltransferase (adenine-specific) activity"/>
    <property type="evidence" value="ECO:0007669"/>
    <property type="project" value="UniProtKB-EC"/>
</dbReference>
<name>A0A1T5BS03_9FIRM</name>
<evidence type="ECO:0000256" key="3">
    <source>
        <dbReference type="ARBA" id="ARBA00022679"/>
    </source>
</evidence>